<dbReference type="EMBL" id="PGGO01000008">
    <property type="protein sequence ID" value="PSH68723.1"/>
    <property type="molecule type" value="Genomic_DNA"/>
</dbReference>
<reference evidence="2" key="1">
    <citation type="submission" date="2017-11" db="EMBL/GenBank/DDBJ databases">
        <authorList>
            <person name="Kuznetsova I."/>
            <person name="Sazanova A."/>
            <person name="Chirak E."/>
            <person name="Safronova V."/>
            <person name="Willems A."/>
        </authorList>
    </citation>
    <scope>NUCLEOTIDE SEQUENCE [LARGE SCALE GENOMIC DNA]</scope>
    <source>
        <strain evidence="2">STM 196</strain>
    </source>
</reference>
<dbReference type="GO" id="GO:0003677">
    <property type="term" value="F:DNA binding"/>
    <property type="evidence" value="ECO:0007669"/>
    <property type="project" value="InterPro"/>
</dbReference>
<comment type="caution">
    <text evidence="1">The sequence shown here is derived from an EMBL/GenBank/DDBJ whole genome shotgun (WGS) entry which is preliminary data.</text>
</comment>
<organism evidence="1 2">
    <name type="scientific">Phyllobacterium brassicacearum</name>
    <dbReference type="NCBI Taxonomy" id="314235"/>
    <lineage>
        <taxon>Bacteria</taxon>
        <taxon>Pseudomonadati</taxon>
        <taxon>Pseudomonadota</taxon>
        <taxon>Alphaproteobacteria</taxon>
        <taxon>Hyphomicrobiales</taxon>
        <taxon>Phyllobacteriaceae</taxon>
        <taxon>Phyllobacterium</taxon>
    </lineage>
</organism>
<proteinExistence type="predicted"/>
<keyword evidence="2" id="KW-1185">Reference proteome</keyword>
<name>A0A2P7BQH2_9HYPH</name>
<dbReference type="Proteomes" id="UP000241444">
    <property type="component" value="Unassembled WGS sequence"/>
</dbReference>
<dbReference type="OrthoDB" id="4419620at2"/>
<evidence type="ECO:0000313" key="2">
    <source>
        <dbReference type="Proteomes" id="UP000241444"/>
    </source>
</evidence>
<dbReference type="AlphaFoldDB" id="A0A2P7BQH2"/>
<evidence type="ECO:0008006" key="3">
    <source>
        <dbReference type="Google" id="ProtNLM"/>
    </source>
</evidence>
<accession>A0A2P7BQH2</accession>
<sequence>MMITSSQCRAARALVEYSIARLAISSGVSQEIIEMFERRLENAAHEDIDALQSALEKAGAVFIPDSDSGGIGVRLKFNRSDTKRIATLESEGGIVAHDDVP</sequence>
<gene>
    <name evidence="1" type="ORF">CU102_12715</name>
</gene>
<dbReference type="InterPro" id="IPR010982">
    <property type="entry name" value="Lambda_DNA-bd_dom_sf"/>
</dbReference>
<evidence type="ECO:0000313" key="1">
    <source>
        <dbReference type="EMBL" id="PSH68723.1"/>
    </source>
</evidence>
<protein>
    <recommendedName>
        <fullName evidence="3">XRE family transcriptional regulator</fullName>
    </recommendedName>
</protein>
<dbReference type="Gene3D" id="1.10.260.40">
    <property type="entry name" value="lambda repressor-like DNA-binding domains"/>
    <property type="match status" value="1"/>
</dbReference>